<dbReference type="Proteomes" id="UP001157502">
    <property type="component" value="Chromosome 4"/>
</dbReference>
<protein>
    <submittedName>
        <fullName evidence="1">Uncharacterized protein</fullName>
    </submittedName>
</protein>
<gene>
    <name evidence="1" type="ORF">DPEC_G00052240</name>
</gene>
<proteinExistence type="predicted"/>
<sequence length="899" mass="98664">MKYVEKSETGDGGHPGLLWVSFDNWAEWIVVPSDIPDGSTISTLTHLEQITSLPPALGPQLFNLHTPLNHHSDELAGFKANNSDPTYRRRPGGRDISWSSIVDLITSNGLARDREKLRFKEEQKSHSYLTASLGYPQYLSASQAVYGGDRPGVLTPSSRGGSSEIGGNPSAAAAAVSSVLGMYANPYAAHNYSAFLPYTSADLAIFSQMGSQYELKDSPGVHPGSFAAHTSPAFYPYGQFQYGDPARPKNATRESTSTLKAWLNEHRKNPYPTKGEKIMLAIITKMTLTQVSTWFANARRRLKKENKVTWGNRSKEDEDGNIFGSDNEGDAEKNEDEEEIDLESIDIDKIDDNDGDQSNEEDDDKPDGRERELDTLEKPRGAFALQHEAFDKSKNTIFSGKEPSDSNNNTRVLSPDRHGSFQLPVNNKPKIWSLAETATSPDSVSVKPTSPSGPAGHTTPQMQHPAFLPSHGLYTCQIGKFHNWTNGAFLGQNSLLNVRSFLGVNQQHPSHHLHTQQQQQASVLVLPGAALNNDRASPPLSPKHIDRDIVRSDSPPTQSLKSSFRPLHNGPPPLIPSLSRLTTYQVPRKTGPVWGSASLKTPGSSSALGSILAENSSRGPNTTVVPTLQCSPHYRGPNATVVPTLQRSQHYSGPNTTEVPTLQWSQYYSGPNTTVVPTLQRSQHYRGPNTTEDGLSGMDLGGSNRLLETGLVEVMLFSHSEGAESRVAFSEIATTWQLPPICSQTQRTSHVATPLASSEEVIKDISITCMGLSGRIYIQQDAPSSTPGQQETCAQQKVLSGQETSPAQYFQHPAKRFTPTVGSVVHRAQQYRFYSEDKLIYLKCIPSKNDSSHERLIKTNPQHIAGRQATLETTKEECRGSQRRDEGAEFGEEQHTTAR</sequence>
<organism evidence="1 2">
    <name type="scientific">Dallia pectoralis</name>
    <name type="common">Alaska blackfish</name>
    <dbReference type="NCBI Taxonomy" id="75939"/>
    <lineage>
        <taxon>Eukaryota</taxon>
        <taxon>Metazoa</taxon>
        <taxon>Chordata</taxon>
        <taxon>Craniata</taxon>
        <taxon>Vertebrata</taxon>
        <taxon>Euteleostomi</taxon>
        <taxon>Actinopterygii</taxon>
        <taxon>Neopterygii</taxon>
        <taxon>Teleostei</taxon>
        <taxon>Protacanthopterygii</taxon>
        <taxon>Esociformes</taxon>
        <taxon>Umbridae</taxon>
        <taxon>Dallia</taxon>
    </lineage>
</organism>
<dbReference type="EMBL" id="CM055731">
    <property type="protein sequence ID" value="KAJ8013339.1"/>
    <property type="molecule type" value="Genomic_DNA"/>
</dbReference>
<reference evidence="1" key="1">
    <citation type="submission" date="2021-05" db="EMBL/GenBank/DDBJ databases">
        <authorList>
            <person name="Pan Q."/>
            <person name="Jouanno E."/>
            <person name="Zahm M."/>
            <person name="Klopp C."/>
            <person name="Cabau C."/>
            <person name="Louis A."/>
            <person name="Berthelot C."/>
            <person name="Parey E."/>
            <person name="Roest Crollius H."/>
            <person name="Montfort J."/>
            <person name="Robinson-Rechavi M."/>
            <person name="Bouchez O."/>
            <person name="Lampietro C."/>
            <person name="Lopez Roques C."/>
            <person name="Donnadieu C."/>
            <person name="Postlethwait J."/>
            <person name="Bobe J."/>
            <person name="Dillon D."/>
            <person name="Chandos A."/>
            <person name="von Hippel F."/>
            <person name="Guiguen Y."/>
        </authorList>
    </citation>
    <scope>NUCLEOTIDE SEQUENCE</scope>
    <source>
        <strain evidence="1">YG-Jan2019</strain>
    </source>
</reference>
<comment type="caution">
    <text evidence="1">The sequence shown here is derived from an EMBL/GenBank/DDBJ whole genome shotgun (WGS) entry which is preliminary data.</text>
</comment>
<accession>A0ACC2HBK1</accession>
<evidence type="ECO:0000313" key="2">
    <source>
        <dbReference type="Proteomes" id="UP001157502"/>
    </source>
</evidence>
<evidence type="ECO:0000313" key="1">
    <source>
        <dbReference type="EMBL" id="KAJ8013339.1"/>
    </source>
</evidence>
<keyword evidence="2" id="KW-1185">Reference proteome</keyword>
<name>A0ACC2HBK1_DALPE</name>